<dbReference type="Proteomes" id="UP001295423">
    <property type="component" value="Unassembled WGS sequence"/>
</dbReference>
<evidence type="ECO:0000256" key="2">
    <source>
        <dbReference type="SAM" id="MobiDB-lite"/>
    </source>
</evidence>
<keyword evidence="4" id="KW-1185">Reference proteome</keyword>
<gene>
    <name evidence="3" type="ORF">CYCCA115_LOCUS3310</name>
</gene>
<accession>A0AAD2CQD3</accession>
<dbReference type="EMBL" id="CAKOGP040000269">
    <property type="protein sequence ID" value="CAJ1933442.1"/>
    <property type="molecule type" value="Genomic_DNA"/>
</dbReference>
<organism evidence="3 4">
    <name type="scientific">Cylindrotheca closterium</name>
    <dbReference type="NCBI Taxonomy" id="2856"/>
    <lineage>
        <taxon>Eukaryota</taxon>
        <taxon>Sar</taxon>
        <taxon>Stramenopiles</taxon>
        <taxon>Ochrophyta</taxon>
        <taxon>Bacillariophyta</taxon>
        <taxon>Bacillariophyceae</taxon>
        <taxon>Bacillariophycidae</taxon>
        <taxon>Bacillariales</taxon>
        <taxon>Bacillariaceae</taxon>
        <taxon>Cylindrotheca</taxon>
    </lineage>
</organism>
<evidence type="ECO:0000313" key="3">
    <source>
        <dbReference type="EMBL" id="CAJ1933442.1"/>
    </source>
</evidence>
<feature type="coiled-coil region" evidence="1">
    <location>
        <begin position="116"/>
        <end position="143"/>
    </location>
</feature>
<reference evidence="3" key="1">
    <citation type="submission" date="2023-08" db="EMBL/GenBank/DDBJ databases">
        <authorList>
            <person name="Audoor S."/>
            <person name="Bilcke G."/>
        </authorList>
    </citation>
    <scope>NUCLEOTIDE SEQUENCE</scope>
</reference>
<name>A0AAD2CQD3_9STRA</name>
<keyword evidence="1" id="KW-0175">Coiled coil</keyword>
<feature type="region of interest" description="Disordered" evidence="2">
    <location>
        <begin position="173"/>
        <end position="194"/>
    </location>
</feature>
<dbReference type="AlphaFoldDB" id="A0AAD2CQD3"/>
<evidence type="ECO:0000256" key="1">
    <source>
        <dbReference type="SAM" id="Coils"/>
    </source>
</evidence>
<evidence type="ECO:0000313" key="4">
    <source>
        <dbReference type="Proteomes" id="UP001295423"/>
    </source>
</evidence>
<proteinExistence type="predicted"/>
<comment type="caution">
    <text evidence="3">The sequence shown here is derived from an EMBL/GenBank/DDBJ whole genome shotgun (WGS) entry which is preliminary data.</text>
</comment>
<protein>
    <submittedName>
        <fullName evidence="3">Uncharacterized protein</fullName>
    </submittedName>
</protein>
<sequence length="213" mass="23729">MNPMLLHFERVLSRRAVPNFFRTNPVEVVVVAAQSSSSSAPRRCLSSSHDDQQAGHSLLLVDHLEYLDEMLEHTAKMEKKLEGLTAIDAQKYDAVTMKTAGSATHSNDQELIDILFQQAAVEKEELAKQLVDLKNMMMRAQNKTYYAVNSPDGMSDADLASDKAEVDRIIDEASKLSEDNTSTATEAVEEEPEFLDEAVEEAIEKAKAQERDL</sequence>